<dbReference type="GO" id="GO:0000160">
    <property type="term" value="P:phosphorelay signal transduction system"/>
    <property type="evidence" value="ECO:0007669"/>
    <property type="project" value="InterPro"/>
</dbReference>
<dbReference type="CDD" id="cd00383">
    <property type="entry name" value="trans_reg_C"/>
    <property type="match status" value="1"/>
</dbReference>
<keyword evidence="2" id="KW-0238">DNA-binding</keyword>
<dbReference type="InterPro" id="IPR036388">
    <property type="entry name" value="WH-like_DNA-bd_sf"/>
</dbReference>
<dbReference type="Pfam" id="PF00486">
    <property type="entry name" value="Trans_reg_C"/>
    <property type="match status" value="1"/>
</dbReference>
<proteinExistence type="predicted"/>
<reference evidence="4 5" key="2">
    <citation type="journal article" date="2016" name="Genome Announc.">
        <title>Complete Genome Sequences of Two Interactive Moderate Thermophiles, Paenibacillus napthalenovorans 32O-Y and Paenibacillus sp. 32O-W.</title>
        <authorList>
            <person name="Butler R.R.III."/>
            <person name="Wang J."/>
            <person name="Stark B.C."/>
            <person name="Pombert J.F."/>
        </authorList>
    </citation>
    <scope>NUCLEOTIDE SEQUENCE [LARGE SCALE GENOMIC DNA]</scope>
    <source>
        <strain evidence="4 5">32O-Y</strain>
    </source>
</reference>
<dbReference type="SUPFAM" id="SSF46894">
    <property type="entry name" value="C-terminal effector domain of the bipartite response regulators"/>
    <property type="match status" value="1"/>
</dbReference>
<keyword evidence="1" id="KW-0805">Transcription regulation</keyword>
<dbReference type="PANTHER" id="PTHR23308">
    <property type="entry name" value="NUCLEAR INHIBITOR OF PROTEIN PHOSPHATASE-1"/>
    <property type="match status" value="1"/>
</dbReference>
<dbReference type="EMBL" id="CP013652">
    <property type="protein sequence ID" value="ALS22917.1"/>
    <property type="molecule type" value="Genomic_DNA"/>
</dbReference>
<dbReference type="GO" id="GO:0006355">
    <property type="term" value="P:regulation of DNA-templated transcription"/>
    <property type="evidence" value="ECO:0007669"/>
    <property type="project" value="InterPro"/>
</dbReference>
<dbReference type="STRING" id="162209.IJ22_25440"/>
<keyword evidence="3" id="KW-0804">Transcription</keyword>
<dbReference type="InterPro" id="IPR008984">
    <property type="entry name" value="SMAD_FHA_dom_sf"/>
</dbReference>
<dbReference type="Gene3D" id="1.10.10.10">
    <property type="entry name" value="Winged helix-like DNA-binding domain superfamily/Winged helix DNA-binding domain"/>
    <property type="match status" value="1"/>
</dbReference>
<accession>A0A0U2W5X8</accession>
<evidence type="ECO:0000256" key="1">
    <source>
        <dbReference type="ARBA" id="ARBA00023015"/>
    </source>
</evidence>
<dbReference type="SMART" id="SM00862">
    <property type="entry name" value="Trans_reg_C"/>
    <property type="match status" value="1"/>
</dbReference>
<evidence type="ECO:0000313" key="5">
    <source>
        <dbReference type="Proteomes" id="UP000061660"/>
    </source>
</evidence>
<name>A0A0U2W5X8_9BACL</name>
<organism evidence="4 5">
    <name type="scientific">Paenibacillus naphthalenovorans</name>
    <dbReference type="NCBI Taxonomy" id="162209"/>
    <lineage>
        <taxon>Bacteria</taxon>
        <taxon>Bacillati</taxon>
        <taxon>Bacillota</taxon>
        <taxon>Bacilli</taxon>
        <taxon>Bacillales</taxon>
        <taxon>Paenibacillaceae</taxon>
        <taxon>Paenibacillus</taxon>
    </lineage>
</organism>
<evidence type="ECO:0000256" key="2">
    <source>
        <dbReference type="ARBA" id="ARBA00023125"/>
    </source>
</evidence>
<dbReference type="CDD" id="cd00060">
    <property type="entry name" value="FHA"/>
    <property type="match status" value="1"/>
</dbReference>
<dbReference type="PATRIC" id="fig|162209.4.peg.2710"/>
<keyword evidence="5" id="KW-1185">Reference proteome</keyword>
<dbReference type="InterPro" id="IPR050923">
    <property type="entry name" value="Cell_Proc_Reg/RNA_Proc"/>
</dbReference>
<protein>
    <submittedName>
        <fullName evidence="4">Transcriptional regulator</fullName>
    </submittedName>
</protein>
<dbReference type="Proteomes" id="UP000061660">
    <property type="component" value="Chromosome"/>
</dbReference>
<dbReference type="InterPro" id="IPR016032">
    <property type="entry name" value="Sig_transdc_resp-reg_C-effctor"/>
</dbReference>
<dbReference type="InterPro" id="IPR001867">
    <property type="entry name" value="OmpR/PhoB-type_DNA-bd"/>
</dbReference>
<sequence>MMVWNSYSLVHKRQRAAKQHTEGKKLETFACLYVIRGEPYRSGTCLNLSAADTVLGRASKTYSPDFAFTNAFISRKHLLIRQEGGKAVLYDLGSRHGTEINGVKVEPHQPYPLQSTDIIKLARGMTVLHFSYIFADQTLEFEPLSLTQHGDEPDGEPVIHWEKRECVVDGKRLSMSEKEYLFLKLLYEEANRLVPIEQIKRSVWPERLSGTDGVPDVSMDELNALVYRIRKKYGKDTFLISAVRGSGYVLEWDSK</sequence>
<dbReference type="InterPro" id="IPR000253">
    <property type="entry name" value="FHA_dom"/>
</dbReference>
<dbReference type="AlphaFoldDB" id="A0A0U2W5X8"/>
<dbReference type="PROSITE" id="PS51755">
    <property type="entry name" value="OMPR_PHOB"/>
    <property type="match status" value="1"/>
</dbReference>
<dbReference type="SUPFAM" id="SSF49879">
    <property type="entry name" value="SMAD/FHA domain"/>
    <property type="match status" value="1"/>
</dbReference>
<gene>
    <name evidence="4" type="ORF">IJ22_25440</name>
</gene>
<dbReference type="GO" id="GO:0003677">
    <property type="term" value="F:DNA binding"/>
    <property type="evidence" value="ECO:0007669"/>
    <property type="project" value="UniProtKB-UniRule"/>
</dbReference>
<reference evidence="5" key="1">
    <citation type="submission" date="2015-12" db="EMBL/GenBank/DDBJ databases">
        <title>Complete genome sequences of two moderately thermophilic Paenibacillus species.</title>
        <authorList>
            <person name="Butler R.III."/>
            <person name="Wang J."/>
            <person name="Stark B.C."/>
            <person name="Pombert J.-F."/>
        </authorList>
    </citation>
    <scope>NUCLEOTIDE SEQUENCE [LARGE SCALE GENOMIC DNA]</scope>
    <source>
        <strain evidence="5">32O-Y</strain>
    </source>
</reference>
<evidence type="ECO:0000313" key="4">
    <source>
        <dbReference type="EMBL" id="ALS22917.1"/>
    </source>
</evidence>
<dbReference type="Gene3D" id="2.60.200.20">
    <property type="match status" value="1"/>
</dbReference>
<dbReference type="SMART" id="SM00240">
    <property type="entry name" value="FHA"/>
    <property type="match status" value="1"/>
</dbReference>
<dbReference type="KEGG" id="pnp:IJ22_25440"/>
<dbReference type="Pfam" id="PF00498">
    <property type="entry name" value="FHA"/>
    <property type="match status" value="1"/>
</dbReference>
<dbReference type="PROSITE" id="PS50006">
    <property type="entry name" value="FHA_DOMAIN"/>
    <property type="match status" value="1"/>
</dbReference>
<dbReference type="RefSeq" id="WP_235594314.1">
    <property type="nucleotide sequence ID" value="NZ_BJCS01000004.1"/>
</dbReference>
<evidence type="ECO:0000256" key="3">
    <source>
        <dbReference type="ARBA" id="ARBA00023163"/>
    </source>
</evidence>